<comment type="caution">
    <text evidence="1">The sequence shown here is derived from an EMBL/GenBank/DDBJ whole genome shotgun (WGS) entry which is preliminary data.</text>
</comment>
<gene>
    <name evidence="1" type="ORF">HNQ97_000290</name>
</gene>
<sequence length="76" mass="8566">MTTMIENQGKTPYGGMLARAILVSVSSAASTLREWRAARRLSRLDDAALKDLCISRGNIDWLVRHRPDEHQDNEPC</sequence>
<organism evidence="1 2">
    <name type="scientific">Aminobacter ciceronei</name>
    <dbReference type="NCBI Taxonomy" id="150723"/>
    <lineage>
        <taxon>Bacteria</taxon>
        <taxon>Pseudomonadati</taxon>
        <taxon>Pseudomonadota</taxon>
        <taxon>Alphaproteobacteria</taxon>
        <taxon>Hyphomicrobiales</taxon>
        <taxon>Phyllobacteriaceae</taxon>
        <taxon>Aminobacter</taxon>
    </lineage>
</organism>
<keyword evidence="2" id="KW-1185">Reference proteome</keyword>
<proteinExistence type="predicted"/>
<protein>
    <submittedName>
        <fullName evidence="1">Uncharacterized protein YjiS (DUF1127 family)</fullName>
    </submittedName>
</protein>
<evidence type="ECO:0000313" key="1">
    <source>
        <dbReference type="EMBL" id="MBA9018305.1"/>
    </source>
</evidence>
<dbReference type="RefSeq" id="WP_182573303.1">
    <property type="nucleotide sequence ID" value="NZ_JACJHY010000001.1"/>
</dbReference>
<reference evidence="1 2" key="1">
    <citation type="submission" date="2020-08" db="EMBL/GenBank/DDBJ databases">
        <title>Genomic Encyclopedia of Type Strains, Phase IV (KMG-IV): sequencing the most valuable type-strain genomes for metagenomic binning, comparative biology and taxonomic classification.</title>
        <authorList>
            <person name="Goeker M."/>
        </authorList>
    </citation>
    <scope>NUCLEOTIDE SEQUENCE [LARGE SCALE GENOMIC DNA]</scope>
    <source>
        <strain evidence="1 2">DSM 17455</strain>
    </source>
</reference>
<accession>A0ABR6C004</accession>
<dbReference type="Proteomes" id="UP000587524">
    <property type="component" value="Unassembled WGS sequence"/>
</dbReference>
<dbReference type="EMBL" id="JACJHZ010000001">
    <property type="protein sequence ID" value="MBA9018305.1"/>
    <property type="molecule type" value="Genomic_DNA"/>
</dbReference>
<name>A0ABR6C004_9HYPH</name>
<evidence type="ECO:0000313" key="2">
    <source>
        <dbReference type="Proteomes" id="UP000587524"/>
    </source>
</evidence>